<proteinExistence type="predicted"/>
<evidence type="ECO:0000259" key="2">
    <source>
        <dbReference type="PROSITE" id="PS51505"/>
    </source>
</evidence>
<evidence type="ECO:0000313" key="3">
    <source>
        <dbReference type="EMBL" id="KAG0290656.1"/>
    </source>
</evidence>
<dbReference type="PANTHER" id="PTHR47805">
    <property type="entry name" value="SAGA-ASSOCIATED FACTOR 73"/>
    <property type="match status" value="1"/>
</dbReference>
<keyword evidence="4" id="KW-1185">Reference proteome</keyword>
<dbReference type="Gene3D" id="6.10.140.1270">
    <property type="match status" value="1"/>
</dbReference>
<accession>A0ABQ7K3C8</accession>
<dbReference type="Proteomes" id="UP001194696">
    <property type="component" value="Unassembled WGS sequence"/>
</dbReference>
<name>A0ABQ7K3C8_9FUNG</name>
<dbReference type="InterPro" id="IPR037804">
    <property type="entry name" value="SGF73"/>
</dbReference>
<dbReference type="EMBL" id="JAAAIM010000281">
    <property type="protein sequence ID" value="KAG0290656.1"/>
    <property type="molecule type" value="Genomic_DNA"/>
</dbReference>
<dbReference type="PANTHER" id="PTHR47805:SF1">
    <property type="entry name" value="SAGA-ASSOCIATED FACTOR 73"/>
    <property type="match status" value="1"/>
</dbReference>
<gene>
    <name evidence="3" type="ORF">BGZ96_005902</name>
</gene>
<protein>
    <recommendedName>
        <fullName evidence="2">SCA7 domain-containing protein</fullName>
    </recommendedName>
</protein>
<evidence type="ECO:0000256" key="1">
    <source>
        <dbReference type="SAM" id="MobiDB-lite"/>
    </source>
</evidence>
<reference evidence="3 4" key="1">
    <citation type="journal article" date="2020" name="Fungal Divers.">
        <title>Resolving the Mortierellaceae phylogeny through synthesis of multi-gene phylogenetics and phylogenomics.</title>
        <authorList>
            <person name="Vandepol N."/>
            <person name="Liber J."/>
            <person name="Desiro A."/>
            <person name="Na H."/>
            <person name="Kennedy M."/>
            <person name="Barry K."/>
            <person name="Grigoriev I.V."/>
            <person name="Miller A.N."/>
            <person name="O'Donnell K."/>
            <person name="Stajich J.E."/>
            <person name="Bonito G."/>
        </authorList>
    </citation>
    <scope>NUCLEOTIDE SEQUENCE [LARGE SCALE GENOMIC DNA]</scope>
    <source>
        <strain evidence="3 4">AD045</strain>
    </source>
</reference>
<feature type="region of interest" description="Disordered" evidence="1">
    <location>
        <begin position="195"/>
        <end position="243"/>
    </location>
</feature>
<dbReference type="Pfam" id="PF08313">
    <property type="entry name" value="SCA7"/>
    <property type="match status" value="1"/>
</dbReference>
<feature type="compositionally biased region" description="Basic and acidic residues" evidence="1">
    <location>
        <begin position="231"/>
        <end position="240"/>
    </location>
</feature>
<sequence>MTGTPPAGWEALNDRQTGLLMDQRREIELAEAGILNNAQTLLGPDTVDSLSGLVNPQTLAVFREQDRWKKLPRGSASHIAVASAAPLSNDLFKNSTSWIGIRSQLDAEEHCELADKVTQSQGKSKAPTASRLEFKEMKTYGGMPMTDEVVIVTCVHCGKPMIPSAVKEHRSKCKASAVEAAPAAPTLVIRTDALEKKPETKTKKRKESVVIEEPETPMSAVEMSPPPASVPEKKPSEKKQKIAKIAKVKPPGRVKGPLDLDKQCGVVPSIGAPPCARSLTCKSHSMSSKRAVEGRSRPYDVLLGMYQKKPMPVKDEKINRDSEAPLADKEDVNVDSDEEYTDLLDAVRSYEPQPLATRPMTYMRRRNNCYRIRDLFLDALKGPCRPIIPNGSAHEQATMRL</sequence>
<comment type="caution">
    <text evidence="3">The sequence shown here is derived from an EMBL/GenBank/DDBJ whole genome shotgun (WGS) entry which is preliminary data.</text>
</comment>
<dbReference type="InterPro" id="IPR013243">
    <property type="entry name" value="SCA7_dom"/>
</dbReference>
<evidence type="ECO:0000313" key="4">
    <source>
        <dbReference type="Proteomes" id="UP001194696"/>
    </source>
</evidence>
<feature type="domain" description="SCA7" evidence="2">
    <location>
        <begin position="251"/>
        <end position="318"/>
    </location>
</feature>
<dbReference type="PROSITE" id="PS51505">
    <property type="entry name" value="SCA7"/>
    <property type="match status" value="1"/>
</dbReference>
<organism evidence="3 4">
    <name type="scientific">Linnemannia gamsii</name>
    <dbReference type="NCBI Taxonomy" id="64522"/>
    <lineage>
        <taxon>Eukaryota</taxon>
        <taxon>Fungi</taxon>
        <taxon>Fungi incertae sedis</taxon>
        <taxon>Mucoromycota</taxon>
        <taxon>Mortierellomycotina</taxon>
        <taxon>Mortierellomycetes</taxon>
        <taxon>Mortierellales</taxon>
        <taxon>Mortierellaceae</taxon>
        <taxon>Linnemannia</taxon>
    </lineage>
</organism>